<comment type="similarity">
    <text evidence="2 3">Belongs to the small heat shock protein (HSP20) family.</text>
</comment>
<dbReference type="Gene3D" id="2.60.40.790">
    <property type="match status" value="1"/>
</dbReference>
<evidence type="ECO:0000313" key="7">
    <source>
        <dbReference type="Proteomes" id="UP000283210"/>
    </source>
</evidence>
<dbReference type="InterPro" id="IPR001436">
    <property type="entry name" value="Alpha-crystallin/sHSP_animal"/>
</dbReference>
<accession>A0A3S2P3H8</accession>
<dbReference type="InterPro" id="IPR008978">
    <property type="entry name" value="HSP20-like_chaperone"/>
</dbReference>
<keyword evidence="7" id="KW-1185">Reference proteome</keyword>
<dbReference type="PROSITE" id="PS01031">
    <property type="entry name" value="SHSP"/>
    <property type="match status" value="1"/>
</dbReference>
<dbReference type="GO" id="GO:0009408">
    <property type="term" value="P:response to heat"/>
    <property type="evidence" value="ECO:0007669"/>
    <property type="project" value="TreeGrafter"/>
</dbReference>
<keyword evidence="1" id="KW-0346">Stress response</keyword>
<evidence type="ECO:0000313" key="6">
    <source>
        <dbReference type="EMBL" id="RVE63345.1"/>
    </source>
</evidence>
<dbReference type="GO" id="GO:0005634">
    <property type="term" value="C:nucleus"/>
    <property type="evidence" value="ECO:0007669"/>
    <property type="project" value="TreeGrafter"/>
</dbReference>
<organism evidence="6 7">
    <name type="scientific">Oryzias javanicus</name>
    <name type="common">Javanese ricefish</name>
    <name type="synonym">Aplocheilus javanicus</name>
    <dbReference type="NCBI Taxonomy" id="123683"/>
    <lineage>
        <taxon>Eukaryota</taxon>
        <taxon>Metazoa</taxon>
        <taxon>Chordata</taxon>
        <taxon>Craniata</taxon>
        <taxon>Vertebrata</taxon>
        <taxon>Euteleostomi</taxon>
        <taxon>Actinopterygii</taxon>
        <taxon>Neopterygii</taxon>
        <taxon>Teleostei</taxon>
        <taxon>Neoteleostei</taxon>
        <taxon>Acanthomorphata</taxon>
        <taxon>Ovalentaria</taxon>
        <taxon>Atherinomorphae</taxon>
        <taxon>Beloniformes</taxon>
        <taxon>Adrianichthyidae</taxon>
        <taxon>Oryziinae</taxon>
        <taxon>Oryzias</taxon>
    </lineage>
</organism>
<feature type="compositionally biased region" description="Basic and acidic residues" evidence="4">
    <location>
        <begin position="159"/>
        <end position="169"/>
    </location>
</feature>
<dbReference type="OrthoDB" id="9942401at2759"/>
<dbReference type="Pfam" id="PF00011">
    <property type="entry name" value="HSP20"/>
    <property type="match status" value="1"/>
</dbReference>
<feature type="domain" description="SHSP" evidence="5">
    <location>
        <begin position="111"/>
        <end position="224"/>
    </location>
</feature>
<dbReference type="PANTHER" id="PTHR45640:SF2">
    <property type="entry name" value="HEAT SHOCK PROTEIN BETA-11-RELATED"/>
    <property type="match status" value="1"/>
</dbReference>
<dbReference type="GO" id="GO:0051082">
    <property type="term" value="F:unfolded protein binding"/>
    <property type="evidence" value="ECO:0007669"/>
    <property type="project" value="TreeGrafter"/>
</dbReference>
<name>A0A3S2P3H8_ORYJA</name>
<dbReference type="Proteomes" id="UP000283210">
    <property type="component" value="Chromosome 14"/>
</dbReference>
<feature type="compositionally biased region" description="Basic and acidic residues" evidence="4">
    <location>
        <begin position="209"/>
        <end position="221"/>
    </location>
</feature>
<feature type="region of interest" description="Disordered" evidence="4">
    <location>
        <begin position="209"/>
        <end position="251"/>
    </location>
</feature>
<dbReference type="GO" id="GO:0005737">
    <property type="term" value="C:cytoplasm"/>
    <property type="evidence" value="ECO:0007669"/>
    <property type="project" value="TreeGrafter"/>
</dbReference>
<evidence type="ECO:0000256" key="2">
    <source>
        <dbReference type="PROSITE-ProRule" id="PRU00285"/>
    </source>
</evidence>
<reference evidence="6 7" key="1">
    <citation type="submission" date="2018-11" db="EMBL/GenBank/DDBJ databases">
        <authorList>
            <person name="Lopez-Roques C."/>
            <person name="Donnadieu C."/>
            <person name="Bouchez O."/>
            <person name="Klopp C."/>
            <person name="Cabau C."/>
            <person name="Zahm M."/>
        </authorList>
    </citation>
    <scope>NUCLEOTIDE SEQUENCE [LARGE SCALE GENOMIC DNA]</scope>
    <source>
        <strain evidence="6">RS831</strain>
        <tissue evidence="6">Whole body</tissue>
    </source>
</reference>
<dbReference type="GO" id="GO:0042026">
    <property type="term" value="P:protein refolding"/>
    <property type="evidence" value="ECO:0007669"/>
    <property type="project" value="TreeGrafter"/>
</dbReference>
<dbReference type="CDD" id="cd06481">
    <property type="entry name" value="ACD_HspB9_like"/>
    <property type="match status" value="1"/>
</dbReference>
<proteinExistence type="inferred from homology"/>
<reference evidence="6 7" key="2">
    <citation type="submission" date="2019-01" db="EMBL/GenBank/DDBJ databases">
        <title>A chromosome length genome reference of the Java medaka (oryzias javanicus).</title>
        <authorList>
            <person name="Herpin A."/>
            <person name="Takehana Y."/>
            <person name="Naruse K."/>
            <person name="Ansai S."/>
            <person name="Kawaguchi M."/>
        </authorList>
    </citation>
    <scope>NUCLEOTIDE SEQUENCE [LARGE SCALE GENOMIC DNA]</scope>
    <source>
        <strain evidence="6">RS831</strain>
        <tissue evidence="6">Whole body</tissue>
    </source>
</reference>
<feature type="compositionally biased region" description="Low complexity" evidence="4">
    <location>
        <begin position="232"/>
        <end position="243"/>
    </location>
</feature>
<evidence type="ECO:0000256" key="3">
    <source>
        <dbReference type="RuleBase" id="RU003616"/>
    </source>
</evidence>
<gene>
    <name evidence="6" type="ORF">OJAV_G00135430</name>
</gene>
<evidence type="ECO:0000259" key="5">
    <source>
        <dbReference type="PROSITE" id="PS01031"/>
    </source>
</evidence>
<evidence type="ECO:0000256" key="4">
    <source>
        <dbReference type="SAM" id="MobiDB-lite"/>
    </source>
</evidence>
<evidence type="ECO:0000256" key="1">
    <source>
        <dbReference type="ARBA" id="ARBA00023016"/>
    </source>
</evidence>
<sequence>MLLELSGGGVVWLYISSRGEASDSETSSRLKQLNQADPIESRMLCPSVFQPPPLAMRPFLDRHWPIRSLWPETRPLFYQMEQEMMRHMQEMRQSMEYMEKLHQKIFDEIDHSPTGAFKPIAFQELGGDSSSFALSLDTTDFSPEELSVKQVGRKLRVSGKTEKKQEDGKGSFSYRSQEFRQEFDLPDGVDPETVTCSLVGGRLQIQAPRERAVKDGKERIVPIDFTSAPAVPSSEGAEGSSPPENNPAEKK</sequence>
<dbReference type="InterPro" id="IPR002068">
    <property type="entry name" value="A-crystallin/Hsp20_dom"/>
</dbReference>
<dbReference type="EMBL" id="CM012450">
    <property type="protein sequence ID" value="RVE63345.1"/>
    <property type="molecule type" value="Genomic_DNA"/>
</dbReference>
<dbReference type="SUPFAM" id="SSF49764">
    <property type="entry name" value="HSP20-like chaperones"/>
    <property type="match status" value="1"/>
</dbReference>
<feature type="region of interest" description="Disordered" evidence="4">
    <location>
        <begin position="154"/>
        <end position="175"/>
    </location>
</feature>
<dbReference type="AlphaFoldDB" id="A0A3S2P3H8"/>
<protein>
    <recommendedName>
        <fullName evidence="5">SHSP domain-containing protein</fullName>
    </recommendedName>
</protein>
<dbReference type="PANTHER" id="PTHR45640">
    <property type="entry name" value="HEAT SHOCK PROTEIN HSP-12.2-RELATED"/>
    <property type="match status" value="1"/>
</dbReference>